<accession>A0A6L7EXG3</accession>
<keyword evidence="8 11" id="KW-1133">Transmembrane helix</keyword>
<evidence type="ECO:0000256" key="5">
    <source>
        <dbReference type="ARBA" id="ARBA00022741"/>
    </source>
</evidence>
<keyword evidence="3" id="KW-0808">Transferase</keyword>
<evidence type="ECO:0000256" key="11">
    <source>
        <dbReference type="SAM" id="Phobius"/>
    </source>
</evidence>
<feature type="domain" description="Sensor protein KdpD transmembrane" evidence="12">
    <location>
        <begin position="12"/>
        <end position="117"/>
    </location>
</feature>
<evidence type="ECO:0000256" key="9">
    <source>
        <dbReference type="ARBA" id="ARBA00023012"/>
    </source>
</evidence>
<dbReference type="InterPro" id="IPR038318">
    <property type="entry name" value="KdpD_sf"/>
</dbReference>
<evidence type="ECO:0000313" key="13">
    <source>
        <dbReference type="EMBL" id="MXG90556.1"/>
    </source>
</evidence>
<evidence type="ECO:0000256" key="7">
    <source>
        <dbReference type="ARBA" id="ARBA00022840"/>
    </source>
</evidence>
<evidence type="ECO:0000256" key="2">
    <source>
        <dbReference type="ARBA" id="ARBA00022553"/>
    </source>
</evidence>
<evidence type="ECO:0000313" key="14">
    <source>
        <dbReference type="Proteomes" id="UP000473325"/>
    </source>
</evidence>
<keyword evidence="9" id="KW-0902">Two-component regulatory system</keyword>
<dbReference type="InterPro" id="IPR025201">
    <property type="entry name" value="KdpD_TM"/>
</dbReference>
<evidence type="ECO:0000256" key="3">
    <source>
        <dbReference type="ARBA" id="ARBA00022679"/>
    </source>
</evidence>
<reference evidence="13 14" key="1">
    <citation type="submission" date="2019-12" db="EMBL/GenBank/DDBJ databases">
        <authorList>
            <person name="Kun Z."/>
        </authorList>
    </citation>
    <scope>NUCLEOTIDE SEQUENCE [LARGE SCALE GENOMIC DNA]</scope>
    <source>
        <strain evidence="13 14">YIM 123512</strain>
    </source>
</reference>
<comment type="subcellular location">
    <subcellularLocation>
        <location evidence="1">Membrane</location>
        <topology evidence="1">Multi-pass membrane protein</topology>
    </subcellularLocation>
</comment>
<evidence type="ECO:0000256" key="8">
    <source>
        <dbReference type="ARBA" id="ARBA00022989"/>
    </source>
</evidence>
<proteinExistence type="predicted"/>
<name>A0A6L7EXG3_9ACTN</name>
<dbReference type="GO" id="GO:0016301">
    <property type="term" value="F:kinase activity"/>
    <property type="evidence" value="ECO:0007669"/>
    <property type="project" value="UniProtKB-KW"/>
</dbReference>
<dbReference type="AlphaFoldDB" id="A0A6L7EXG3"/>
<comment type="caution">
    <text evidence="13">The sequence shown here is derived from an EMBL/GenBank/DDBJ whole genome shotgun (WGS) entry which is preliminary data.</text>
</comment>
<dbReference type="GO" id="GO:0005524">
    <property type="term" value="F:ATP binding"/>
    <property type="evidence" value="ECO:0007669"/>
    <property type="project" value="UniProtKB-KW"/>
</dbReference>
<evidence type="ECO:0000256" key="4">
    <source>
        <dbReference type="ARBA" id="ARBA00022692"/>
    </source>
</evidence>
<keyword evidence="4 11" id="KW-0812">Transmembrane</keyword>
<evidence type="ECO:0000259" key="12">
    <source>
        <dbReference type="Pfam" id="PF13493"/>
    </source>
</evidence>
<dbReference type="GO" id="GO:0016020">
    <property type="term" value="C:membrane"/>
    <property type="evidence" value="ECO:0007669"/>
    <property type="project" value="UniProtKB-SubCell"/>
</dbReference>
<organism evidence="13 14">
    <name type="scientific">Nocardioides flavescens</name>
    <dbReference type="NCBI Taxonomy" id="2691959"/>
    <lineage>
        <taxon>Bacteria</taxon>
        <taxon>Bacillati</taxon>
        <taxon>Actinomycetota</taxon>
        <taxon>Actinomycetes</taxon>
        <taxon>Propionibacteriales</taxon>
        <taxon>Nocardioidaceae</taxon>
        <taxon>Nocardioides</taxon>
    </lineage>
</organism>
<dbReference type="Gene3D" id="1.20.120.620">
    <property type="entry name" value="Backbone structure of the membrane domain of e. Coli histidine kinase receptor kdpd"/>
    <property type="match status" value="1"/>
</dbReference>
<keyword evidence="14" id="KW-1185">Reference proteome</keyword>
<dbReference type="Pfam" id="PF13493">
    <property type="entry name" value="DUF4118"/>
    <property type="match status" value="1"/>
</dbReference>
<feature type="transmembrane region" description="Helical" evidence="11">
    <location>
        <begin position="32"/>
        <end position="50"/>
    </location>
</feature>
<dbReference type="Proteomes" id="UP000473325">
    <property type="component" value="Unassembled WGS sequence"/>
</dbReference>
<keyword evidence="10 11" id="KW-0472">Membrane</keyword>
<keyword evidence="5" id="KW-0547">Nucleotide-binding</keyword>
<dbReference type="RefSeq" id="WP_160878498.1">
    <property type="nucleotide sequence ID" value="NZ_WUEK01000008.1"/>
</dbReference>
<keyword evidence="2" id="KW-0597">Phosphoprotein</keyword>
<protein>
    <submittedName>
        <fullName evidence="13">DUF4118 domain-containing protein</fullName>
    </submittedName>
</protein>
<evidence type="ECO:0000256" key="10">
    <source>
        <dbReference type="ARBA" id="ARBA00023136"/>
    </source>
</evidence>
<dbReference type="EMBL" id="WUEK01000008">
    <property type="protein sequence ID" value="MXG90556.1"/>
    <property type="molecule type" value="Genomic_DNA"/>
</dbReference>
<sequence length="256" mass="26517">MSPATARSALLAAGLLAPPAVSGLLSLARDQVSAVNAVLVMVVLVVAVAAGGSRVAGVVAALSAAAWFDFFWLPPFRTFTIAQRDDVETAVLLMLVGLALTEIVLWGRRRQADASRREGYLSGVVRAATTVARGEATSGATLTSVSQQIADVLGVERCRYVEGPPRAGAQLDQDGEVRRAGRVLDVRRAGLPVDDVTVIPVVRAGEVVGRFELTSASHAVWPTLEQRLVAVTLADLAAPVTPPAPSRRAASGPGGG</sequence>
<keyword evidence="6" id="KW-0418">Kinase</keyword>
<feature type="transmembrane region" description="Helical" evidence="11">
    <location>
        <begin position="89"/>
        <end position="107"/>
    </location>
</feature>
<keyword evidence="7" id="KW-0067">ATP-binding</keyword>
<dbReference type="GO" id="GO:0000160">
    <property type="term" value="P:phosphorelay signal transduction system"/>
    <property type="evidence" value="ECO:0007669"/>
    <property type="project" value="UniProtKB-KW"/>
</dbReference>
<evidence type="ECO:0000256" key="1">
    <source>
        <dbReference type="ARBA" id="ARBA00004141"/>
    </source>
</evidence>
<evidence type="ECO:0000256" key="6">
    <source>
        <dbReference type="ARBA" id="ARBA00022777"/>
    </source>
</evidence>
<gene>
    <name evidence="13" type="ORF">GRQ65_13455</name>
</gene>